<evidence type="ECO:0000256" key="1">
    <source>
        <dbReference type="SAM" id="MobiDB-lite"/>
    </source>
</evidence>
<feature type="region of interest" description="Disordered" evidence="1">
    <location>
        <begin position="1"/>
        <end position="41"/>
    </location>
</feature>
<reference evidence="2 3" key="1">
    <citation type="journal article" date="2005" name="PLoS Biol.">
        <title>The genomes of Oryza sativa: a history of duplications.</title>
        <authorList>
            <person name="Yu J."/>
            <person name="Wang J."/>
            <person name="Lin W."/>
            <person name="Li S."/>
            <person name="Li H."/>
            <person name="Zhou J."/>
            <person name="Ni P."/>
            <person name="Dong W."/>
            <person name="Hu S."/>
            <person name="Zeng C."/>
            <person name="Zhang J."/>
            <person name="Zhang Y."/>
            <person name="Li R."/>
            <person name="Xu Z."/>
            <person name="Li S."/>
            <person name="Li X."/>
            <person name="Zheng H."/>
            <person name="Cong L."/>
            <person name="Lin L."/>
            <person name="Yin J."/>
            <person name="Geng J."/>
            <person name="Li G."/>
            <person name="Shi J."/>
            <person name="Liu J."/>
            <person name="Lv H."/>
            <person name="Li J."/>
            <person name="Wang J."/>
            <person name="Deng Y."/>
            <person name="Ran L."/>
            <person name="Shi X."/>
            <person name="Wang X."/>
            <person name="Wu Q."/>
            <person name="Li C."/>
            <person name="Ren X."/>
            <person name="Wang J."/>
            <person name="Wang X."/>
            <person name="Li D."/>
            <person name="Liu D."/>
            <person name="Zhang X."/>
            <person name="Ji Z."/>
            <person name="Zhao W."/>
            <person name="Sun Y."/>
            <person name="Zhang Z."/>
            <person name="Bao J."/>
            <person name="Han Y."/>
            <person name="Dong L."/>
            <person name="Ji J."/>
            <person name="Chen P."/>
            <person name="Wu S."/>
            <person name="Liu J."/>
            <person name="Xiao Y."/>
            <person name="Bu D."/>
            <person name="Tan J."/>
            <person name="Yang L."/>
            <person name="Ye C."/>
            <person name="Zhang J."/>
            <person name="Xu J."/>
            <person name="Zhou Y."/>
            <person name="Yu Y."/>
            <person name="Zhang B."/>
            <person name="Zhuang S."/>
            <person name="Wei H."/>
            <person name="Liu B."/>
            <person name="Lei M."/>
            <person name="Yu H."/>
            <person name="Li Y."/>
            <person name="Xu H."/>
            <person name="Wei S."/>
            <person name="He X."/>
            <person name="Fang L."/>
            <person name="Zhang Z."/>
            <person name="Zhang Y."/>
            <person name="Huang X."/>
            <person name="Su Z."/>
            <person name="Tong W."/>
            <person name="Li J."/>
            <person name="Tong Z."/>
            <person name="Li S."/>
            <person name="Ye J."/>
            <person name="Wang L."/>
            <person name="Fang L."/>
            <person name="Lei T."/>
            <person name="Chen C."/>
            <person name="Chen H."/>
            <person name="Xu Z."/>
            <person name="Li H."/>
            <person name="Huang H."/>
            <person name="Zhang F."/>
            <person name="Xu H."/>
            <person name="Li N."/>
            <person name="Zhao C."/>
            <person name="Li S."/>
            <person name="Dong L."/>
            <person name="Huang Y."/>
            <person name="Li L."/>
            <person name="Xi Y."/>
            <person name="Qi Q."/>
            <person name="Li W."/>
            <person name="Zhang B."/>
            <person name="Hu W."/>
            <person name="Zhang Y."/>
            <person name="Tian X."/>
            <person name="Jiao Y."/>
            <person name="Liang X."/>
            <person name="Jin J."/>
            <person name="Gao L."/>
            <person name="Zheng W."/>
            <person name="Hao B."/>
            <person name="Liu S."/>
            <person name="Wang W."/>
            <person name="Yuan L."/>
            <person name="Cao M."/>
            <person name="McDermott J."/>
            <person name="Samudrala R."/>
            <person name="Wang J."/>
            <person name="Wong G.K."/>
            <person name="Yang H."/>
        </authorList>
    </citation>
    <scope>NUCLEOTIDE SEQUENCE [LARGE SCALE GENOMIC DNA]</scope>
    <source>
        <strain evidence="3">cv. 93-11</strain>
    </source>
</reference>
<dbReference type="Proteomes" id="UP000007015">
    <property type="component" value="Chromosome 1"/>
</dbReference>
<evidence type="ECO:0000313" key="3">
    <source>
        <dbReference type="Proteomes" id="UP000007015"/>
    </source>
</evidence>
<protein>
    <submittedName>
        <fullName evidence="2">Uncharacterized protein</fullName>
    </submittedName>
</protein>
<dbReference type="Gramene" id="BGIOSGA004595-TA">
    <property type="protein sequence ID" value="BGIOSGA004595-PA"/>
    <property type="gene ID" value="BGIOSGA004595"/>
</dbReference>
<gene>
    <name evidence="2" type="ORF">OsI_04039</name>
</gene>
<keyword evidence="3" id="KW-1185">Reference proteome</keyword>
<feature type="compositionally biased region" description="Basic residues" evidence="1">
    <location>
        <begin position="15"/>
        <end position="36"/>
    </location>
</feature>
<name>A2WVW6_ORYSI</name>
<proteinExistence type="predicted"/>
<organism evidence="2 3">
    <name type="scientific">Oryza sativa subsp. indica</name>
    <name type="common">Rice</name>
    <dbReference type="NCBI Taxonomy" id="39946"/>
    <lineage>
        <taxon>Eukaryota</taxon>
        <taxon>Viridiplantae</taxon>
        <taxon>Streptophyta</taxon>
        <taxon>Embryophyta</taxon>
        <taxon>Tracheophyta</taxon>
        <taxon>Spermatophyta</taxon>
        <taxon>Magnoliopsida</taxon>
        <taxon>Liliopsida</taxon>
        <taxon>Poales</taxon>
        <taxon>Poaceae</taxon>
        <taxon>BOP clade</taxon>
        <taxon>Oryzoideae</taxon>
        <taxon>Oryzeae</taxon>
        <taxon>Oryzinae</taxon>
        <taxon>Oryza</taxon>
        <taxon>Oryza sativa</taxon>
    </lineage>
</organism>
<dbReference type="EMBL" id="CM000126">
    <property type="protein sequence ID" value="EAY76112.1"/>
    <property type="molecule type" value="Genomic_DNA"/>
</dbReference>
<accession>A2WVW6</accession>
<evidence type="ECO:0000313" key="2">
    <source>
        <dbReference type="EMBL" id="EAY76112.1"/>
    </source>
</evidence>
<dbReference type="AlphaFoldDB" id="A2WVW6"/>
<dbReference type="HOGENOM" id="CLU_2363435_0_0_1"/>
<sequence>MEGTGDCSLGIAGGSRRHPRLGFKGRSGKPNKKSIRRPGQASFMSISDASQAYKFLRLGAQGSKQTLVFTTLPGSLPPSFMSISEIPPAVTGPYPI</sequence>